<name>A0ABW2XP87_9ACTN</name>
<reference evidence="2" key="1">
    <citation type="journal article" date="2019" name="Int. J. Syst. Evol. Microbiol.">
        <title>The Global Catalogue of Microorganisms (GCM) 10K type strain sequencing project: providing services to taxonomists for standard genome sequencing and annotation.</title>
        <authorList>
            <consortium name="The Broad Institute Genomics Platform"/>
            <consortium name="The Broad Institute Genome Sequencing Center for Infectious Disease"/>
            <person name="Wu L."/>
            <person name="Ma J."/>
        </authorList>
    </citation>
    <scope>NUCLEOTIDE SEQUENCE [LARGE SCALE GENOMIC DNA]</scope>
    <source>
        <strain evidence="2">JCM 9371</strain>
    </source>
</reference>
<accession>A0ABW2XP87</accession>
<dbReference type="Proteomes" id="UP001597063">
    <property type="component" value="Unassembled WGS sequence"/>
</dbReference>
<dbReference type="InterPro" id="IPR012349">
    <property type="entry name" value="Split_barrel_FMN-bd"/>
</dbReference>
<protein>
    <submittedName>
        <fullName evidence="1">FMN-binding negative transcriptional regulator</fullName>
    </submittedName>
</protein>
<evidence type="ECO:0000313" key="1">
    <source>
        <dbReference type="EMBL" id="MFD0686265.1"/>
    </source>
</evidence>
<keyword evidence="2" id="KW-1185">Reference proteome</keyword>
<comment type="caution">
    <text evidence="1">The sequence shown here is derived from an EMBL/GenBank/DDBJ whole genome shotgun (WGS) entry which is preliminary data.</text>
</comment>
<organism evidence="1 2">
    <name type="scientific">Actinomadura fibrosa</name>
    <dbReference type="NCBI Taxonomy" id="111802"/>
    <lineage>
        <taxon>Bacteria</taxon>
        <taxon>Bacillati</taxon>
        <taxon>Actinomycetota</taxon>
        <taxon>Actinomycetes</taxon>
        <taxon>Streptosporangiales</taxon>
        <taxon>Thermomonosporaceae</taxon>
        <taxon>Actinomadura</taxon>
    </lineage>
</organism>
<dbReference type="Pfam" id="PF04299">
    <property type="entry name" value="FMN_bind_2"/>
    <property type="match status" value="1"/>
</dbReference>
<dbReference type="PANTHER" id="PTHR35802">
    <property type="entry name" value="PROTEASE SYNTHASE AND SPORULATION PROTEIN PAI 2"/>
    <property type="match status" value="1"/>
</dbReference>
<proteinExistence type="predicted"/>
<sequence>MYVPTHFSVEEDAVRTLLGGCDAADLITSTPRGLLATFLPVLYDPAVGEHGAFLAHVARNNDQWREPVRGEALLIVHGPDGYVSPTWYPSKAGHGRAVPTWNYVTAHVYGELVVHDDPAWLEALVRRLTARHEDGRDPAWSVDDAPARFVAGQLRAIVGLELVVGRVEAKAKLSQNRPDADRAAVAEAYRAQGDLAMAEAVRDAGRGRDA</sequence>
<dbReference type="PANTHER" id="PTHR35802:SF1">
    <property type="entry name" value="PROTEASE SYNTHASE AND SPORULATION PROTEIN PAI 2"/>
    <property type="match status" value="1"/>
</dbReference>
<dbReference type="RefSeq" id="WP_131763245.1">
    <property type="nucleotide sequence ID" value="NZ_CAACUY010000310.1"/>
</dbReference>
<gene>
    <name evidence="1" type="ORF">ACFQZM_17330</name>
</gene>
<evidence type="ECO:0000313" key="2">
    <source>
        <dbReference type="Proteomes" id="UP001597063"/>
    </source>
</evidence>
<dbReference type="SUPFAM" id="SSF50475">
    <property type="entry name" value="FMN-binding split barrel"/>
    <property type="match status" value="1"/>
</dbReference>
<dbReference type="Gene3D" id="2.30.110.10">
    <property type="entry name" value="Electron Transport, Fmn-binding Protein, Chain A"/>
    <property type="match status" value="1"/>
</dbReference>
<dbReference type="PIRSF" id="PIRSF010372">
    <property type="entry name" value="PaiB"/>
    <property type="match status" value="1"/>
</dbReference>
<dbReference type="InterPro" id="IPR007396">
    <property type="entry name" value="TR_PAI2-type"/>
</dbReference>
<dbReference type="EMBL" id="JBHTGP010000008">
    <property type="protein sequence ID" value="MFD0686265.1"/>
    <property type="molecule type" value="Genomic_DNA"/>
</dbReference>